<keyword evidence="4" id="KW-0233">DNA recombination</keyword>
<evidence type="ECO:0000256" key="2">
    <source>
        <dbReference type="ARBA" id="ARBA00022908"/>
    </source>
</evidence>
<evidence type="ECO:0000256" key="1">
    <source>
        <dbReference type="ARBA" id="ARBA00008857"/>
    </source>
</evidence>
<dbReference type="Gene3D" id="1.10.150.130">
    <property type="match status" value="1"/>
</dbReference>
<proteinExistence type="inferred from homology"/>
<dbReference type="GO" id="GO:0003677">
    <property type="term" value="F:DNA binding"/>
    <property type="evidence" value="ECO:0007669"/>
    <property type="project" value="UniProtKB-KW"/>
</dbReference>
<dbReference type="InterPro" id="IPR050808">
    <property type="entry name" value="Phage_Integrase"/>
</dbReference>
<evidence type="ECO:0000259" key="5">
    <source>
        <dbReference type="PROSITE" id="PS51898"/>
    </source>
</evidence>
<dbReference type="Proteomes" id="UP001198612">
    <property type="component" value="Unassembled WGS sequence"/>
</dbReference>
<dbReference type="InterPro" id="IPR002104">
    <property type="entry name" value="Integrase_catalytic"/>
</dbReference>
<sequence length="376" mass="42971">MKLPNGYGSVTKLSGNRRKPYLARVTLGWVINEETGKAVQNRVPIGTFKTKKDALQALAEYGANPYDIQNNNMTLAELYERWTAAYFPTLESDSSSRTIIAAWRYCHAIQGMRVKDLRARHIKGIMEDGYVIQNRGKDAGAKVPASPGTKSRIKSMFNLMLDYAMEYDLVSKNYARTFELSNDIIKEKEDAKRGHINFNDSEMEALWSAADNIKFADWLLIQCYMGWRPQEMGLLELKDVDFGKWCITGGMKTEAGRHRTVPIHTRIRDLVKRNYDEAVSLGSDRLFNDPEATKGGMKITYDKYAGRFNKVVAALHLRSEHRPHDPRTTFITMAKKAGVDEYVVKRLAGHKITDVTEAVYTIRDIEWLRDEIEKMP</sequence>
<evidence type="ECO:0000256" key="4">
    <source>
        <dbReference type="ARBA" id="ARBA00023172"/>
    </source>
</evidence>
<dbReference type="InterPro" id="IPR011010">
    <property type="entry name" value="DNA_brk_join_enz"/>
</dbReference>
<comment type="caution">
    <text evidence="6">The sequence shown here is derived from an EMBL/GenBank/DDBJ whole genome shotgun (WGS) entry which is preliminary data.</text>
</comment>
<dbReference type="AlphaFoldDB" id="A0AAW4W198"/>
<name>A0AAW4W198_9FIRM</name>
<accession>A0AAW4W198</accession>
<feature type="domain" description="Tyr recombinase" evidence="5">
    <location>
        <begin position="192"/>
        <end position="373"/>
    </location>
</feature>
<organism evidence="6 7">
    <name type="scientific">Blautia fusiformis</name>
    <dbReference type="NCBI Taxonomy" id="2881264"/>
    <lineage>
        <taxon>Bacteria</taxon>
        <taxon>Bacillati</taxon>
        <taxon>Bacillota</taxon>
        <taxon>Clostridia</taxon>
        <taxon>Lachnospirales</taxon>
        <taxon>Lachnospiraceae</taxon>
        <taxon>Blautia</taxon>
    </lineage>
</organism>
<protein>
    <submittedName>
        <fullName evidence="6">Site-specific integrase</fullName>
    </submittedName>
</protein>
<gene>
    <name evidence="6" type="ORF">LKD40_00260</name>
</gene>
<evidence type="ECO:0000256" key="3">
    <source>
        <dbReference type="ARBA" id="ARBA00023125"/>
    </source>
</evidence>
<dbReference type="Pfam" id="PF00589">
    <property type="entry name" value="Phage_integrase"/>
    <property type="match status" value="1"/>
</dbReference>
<dbReference type="GO" id="GO:0015074">
    <property type="term" value="P:DNA integration"/>
    <property type="evidence" value="ECO:0007669"/>
    <property type="project" value="UniProtKB-KW"/>
</dbReference>
<keyword evidence="7" id="KW-1185">Reference proteome</keyword>
<dbReference type="InterPro" id="IPR013762">
    <property type="entry name" value="Integrase-like_cat_sf"/>
</dbReference>
<dbReference type="EMBL" id="JAJEQQ010000001">
    <property type="protein sequence ID" value="MCC2226255.1"/>
    <property type="molecule type" value="Genomic_DNA"/>
</dbReference>
<dbReference type="PROSITE" id="PS51898">
    <property type="entry name" value="TYR_RECOMBINASE"/>
    <property type="match status" value="1"/>
</dbReference>
<dbReference type="SUPFAM" id="SSF56349">
    <property type="entry name" value="DNA breaking-rejoining enzymes"/>
    <property type="match status" value="1"/>
</dbReference>
<evidence type="ECO:0000313" key="7">
    <source>
        <dbReference type="Proteomes" id="UP001198612"/>
    </source>
</evidence>
<comment type="similarity">
    <text evidence="1">Belongs to the 'phage' integrase family.</text>
</comment>
<dbReference type="PANTHER" id="PTHR30629:SF2">
    <property type="entry name" value="PROPHAGE INTEGRASE INTS-RELATED"/>
    <property type="match status" value="1"/>
</dbReference>
<keyword evidence="2" id="KW-0229">DNA integration</keyword>
<dbReference type="Gene3D" id="1.10.443.10">
    <property type="entry name" value="Intergrase catalytic core"/>
    <property type="match status" value="1"/>
</dbReference>
<dbReference type="InterPro" id="IPR010998">
    <property type="entry name" value="Integrase_recombinase_N"/>
</dbReference>
<dbReference type="GO" id="GO:0006310">
    <property type="term" value="P:DNA recombination"/>
    <property type="evidence" value="ECO:0007669"/>
    <property type="project" value="UniProtKB-KW"/>
</dbReference>
<dbReference type="CDD" id="cd00397">
    <property type="entry name" value="DNA_BRE_C"/>
    <property type="match status" value="1"/>
</dbReference>
<dbReference type="RefSeq" id="WP_227588284.1">
    <property type="nucleotide sequence ID" value="NZ_JAJEQQ010000001.1"/>
</dbReference>
<dbReference type="PANTHER" id="PTHR30629">
    <property type="entry name" value="PROPHAGE INTEGRASE"/>
    <property type="match status" value="1"/>
</dbReference>
<reference evidence="6 7" key="1">
    <citation type="submission" date="2021-10" db="EMBL/GenBank/DDBJ databases">
        <title>Anaerobic single-cell dispensing facilitates the cultivation of human gut bacteria.</title>
        <authorList>
            <person name="Afrizal A."/>
        </authorList>
    </citation>
    <scope>NUCLEOTIDE SEQUENCE [LARGE SCALE GENOMIC DNA]</scope>
    <source>
        <strain evidence="6 7">CLA-AA-H217</strain>
    </source>
</reference>
<evidence type="ECO:0000313" key="6">
    <source>
        <dbReference type="EMBL" id="MCC2226255.1"/>
    </source>
</evidence>
<keyword evidence="3" id="KW-0238">DNA-binding</keyword>